<dbReference type="AlphaFoldDB" id="A0AA91V8J0"/>
<feature type="transmembrane region" description="Helical" evidence="6">
    <location>
        <begin position="88"/>
        <end position="112"/>
    </location>
</feature>
<evidence type="ECO:0000313" key="8">
    <source>
        <dbReference type="Proteomes" id="UP000221020"/>
    </source>
</evidence>
<keyword evidence="2" id="KW-0813">Transport</keyword>
<dbReference type="Proteomes" id="UP000221020">
    <property type="component" value="Unassembled WGS sequence"/>
</dbReference>
<feature type="transmembrane region" description="Helical" evidence="6">
    <location>
        <begin position="249"/>
        <end position="276"/>
    </location>
</feature>
<dbReference type="InterPro" id="IPR002293">
    <property type="entry name" value="AA/rel_permease1"/>
</dbReference>
<dbReference type="EMBL" id="NVOR01000116">
    <property type="protein sequence ID" value="PED80384.1"/>
    <property type="molecule type" value="Genomic_DNA"/>
</dbReference>
<keyword evidence="4 6" id="KW-1133">Transmembrane helix</keyword>
<accession>A0AA91V8J0</accession>
<evidence type="ECO:0000256" key="5">
    <source>
        <dbReference type="ARBA" id="ARBA00023136"/>
    </source>
</evidence>
<evidence type="ECO:0000256" key="1">
    <source>
        <dbReference type="ARBA" id="ARBA00004141"/>
    </source>
</evidence>
<dbReference type="PANTHER" id="PTHR43243">
    <property type="entry name" value="INNER MEMBRANE TRANSPORTER YGJI-RELATED"/>
    <property type="match status" value="1"/>
</dbReference>
<evidence type="ECO:0000256" key="6">
    <source>
        <dbReference type="SAM" id="Phobius"/>
    </source>
</evidence>
<dbReference type="Gene3D" id="1.20.1740.10">
    <property type="entry name" value="Amino acid/polyamine transporter I"/>
    <property type="match status" value="1"/>
</dbReference>
<feature type="transmembrane region" description="Helical" evidence="6">
    <location>
        <begin position="343"/>
        <end position="363"/>
    </location>
</feature>
<keyword evidence="3 6" id="KW-0812">Transmembrane</keyword>
<organism evidence="7 8">
    <name type="scientific">Bacillus pseudomycoides</name>
    <dbReference type="NCBI Taxonomy" id="64104"/>
    <lineage>
        <taxon>Bacteria</taxon>
        <taxon>Bacillati</taxon>
        <taxon>Bacillota</taxon>
        <taxon>Bacilli</taxon>
        <taxon>Bacillales</taxon>
        <taxon>Bacillaceae</taxon>
        <taxon>Bacillus</taxon>
        <taxon>Bacillus cereus group</taxon>
    </lineage>
</organism>
<feature type="transmembrane region" description="Helical" evidence="6">
    <location>
        <begin position="180"/>
        <end position="200"/>
    </location>
</feature>
<dbReference type="PANTHER" id="PTHR43243:SF4">
    <property type="entry name" value="CATIONIC AMINO ACID TRANSPORTER 4"/>
    <property type="match status" value="1"/>
</dbReference>
<proteinExistence type="predicted"/>
<dbReference type="Pfam" id="PF13520">
    <property type="entry name" value="AA_permease_2"/>
    <property type="match status" value="1"/>
</dbReference>
<protein>
    <submittedName>
        <fullName evidence="7">Amino acid permease</fullName>
    </submittedName>
</protein>
<feature type="transmembrane region" description="Helical" evidence="6">
    <location>
        <begin position="296"/>
        <end position="322"/>
    </location>
</feature>
<evidence type="ECO:0000256" key="3">
    <source>
        <dbReference type="ARBA" id="ARBA00022692"/>
    </source>
</evidence>
<feature type="transmembrane region" description="Helical" evidence="6">
    <location>
        <begin position="149"/>
        <end position="168"/>
    </location>
</feature>
<comment type="subcellular location">
    <subcellularLocation>
        <location evidence="1">Membrane</location>
        <topology evidence="1">Multi-pass membrane protein</topology>
    </subcellularLocation>
</comment>
<feature type="transmembrane region" description="Helical" evidence="6">
    <location>
        <begin position="212"/>
        <end position="237"/>
    </location>
</feature>
<name>A0AA91V8J0_9BACI</name>
<feature type="transmembrane region" description="Helical" evidence="6">
    <location>
        <begin position="54"/>
        <end position="76"/>
    </location>
</feature>
<feature type="transmembrane region" description="Helical" evidence="6">
    <location>
        <begin position="403"/>
        <end position="423"/>
    </location>
</feature>
<keyword evidence="5 6" id="KW-0472">Membrane</keyword>
<dbReference type="RefSeq" id="WP_097897479.1">
    <property type="nucleotide sequence ID" value="NZ_NVOR01000116.1"/>
</dbReference>
<feature type="transmembrane region" description="Helical" evidence="6">
    <location>
        <begin position="429"/>
        <end position="447"/>
    </location>
</feature>
<comment type="caution">
    <text evidence="7">The sequence shown here is derived from an EMBL/GenBank/DDBJ whole genome shotgun (WGS) entry which is preliminary data.</text>
</comment>
<gene>
    <name evidence="7" type="ORF">CON65_23080</name>
</gene>
<evidence type="ECO:0000256" key="4">
    <source>
        <dbReference type="ARBA" id="ARBA00022989"/>
    </source>
</evidence>
<dbReference type="GO" id="GO:0016020">
    <property type="term" value="C:membrane"/>
    <property type="evidence" value="ECO:0007669"/>
    <property type="project" value="UniProtKB-SubCell"/>
</dbReference>
<dbReference type="PIRSF" id="PIRSF006060">
    <property type="entry name" value="AA_transporter"/>
    <property type="match status" value="1"/>
</dbReference>
<feature type="transmembrane region" description="Helical" evidence="6">
    <location>
        <begin position="124"/>
        <end position="143"/>
    </location>
</feature>
<evidence type="ECO:0000313" key="7">
    <source>
        <dbReference type="EMBL" id="PED80384.1"/>
    </source>
</evidence>
<reference evidence="7 8" key="1">
    <citation type="submission" date="2017-09" db="EMBL/GenBank/DDBJ databases">
        <title>Large-scale bioinformatics analysis of Bacillus genomes uncovers conserved roles of natural products in bacterial physiology.</title>
        <authorList>
            <consortium name="Agbiome Team Llc"/>
            <person name="Bleich R.M."/>
            <person name="Grubbs K.J."/>
            <person name="Santa Maria K.C."/>
            <person name="Allen S.E."/>
            <person name="Farag S."/>
            <person name="Shank E.A."/>
            <person name="Bowers A."/>
        </authorList>
    </citation>
    <scope>NUCLEOTIDE SEQUENCE [LARGE SCALE GENOMIC DNA]</scope>
    <source>
        <strain evidence="7 8">AFS092012</strain>
    </source>
</reference>
<feature type="transmembrane region" description="Helical" evidence="6">
    <location>
        <begin position="369"/>
        <end position="391"/>
    </location>
</feature>
<sequence length="460" mass="49553">MSLLMKKEMNEEKKKVLNQTLGAFDLTLLGIGAIIGTGIFVLTGIVAAKHAGPAIVLSFVLAAIVCACVAFCYAEFSSTVPVSGSVYSYTYITLGEIFAFIVGWCVMLEYLLATSAVAAGWSAYFQSLLLGFHIKIPALFASAPGMGKGGIIDLPAVFIILIVTFLLSRGTKESARINNIMVIIKLAVILGFIIVGGQYVKPDNWQPFLPFGFHGVIGGAATVFFAFLGFDAVATAAEEVKRPQRNVPIGLLVSLCICTILYIGVSFVLTGMIPFTELNVADPVAYALRVVGEDKIAGLLSVGAIAGLTTVLLVAMFAFVRVSYSMSRDGLLPKKLSSVHKRFQTPFFNTWIAGGIAAILAGFVDLNLLANLVNMGTITAFIFVSISVIVLRKTKPNIARPFRAPLVPFLPIVSIISCMYLAFNLSQVTLISFGVWIMVGILIYFVYARKHSNVRKQLMK</sequence>
<evidence type="ECO:0000256" key="2">
    <source>
        <dbReference type="ARBA" id="ARBA00022448"/>
    </source>
</evidence>
<feature type="transmembrane region" description="Helical" evidence="6">
    <location>
        <begin position="20"/>
        <end position="42"/>
    </location>
</feature>
<dbReference type="GO" id="GO:0015171">
    <property type="term" value="F:amino acid transmembrane transporter activity"/>
    <property type="evidence" value="ECO:0007669"/>
    <property type="project" value="TreeGrafter"/>
</dbReference>